<keyword evidence="4" id="KW-1185">Reference proteome</keyword>
<dbReference type="AlphaFoldDB" id="A0AAV9X990"/>
<keyword evidence="1" id="KW-0175">Coiled coil</keyword>
<feature type="compositionally biased region" description="Polar residues" evidence="2">
    <location>
        <begin position="129"/>
        <end position="140"/>
    </location>
</feature>
<evidence type="ECO:0000256" key="2">
    <source>
        <dbReference type="SAM" id="MobiDB-lite"/>
    </source>
</evidence>
<proteinExistence type="predicted"/>
<name>A0AAV9X990_9PEZI</name>
<dbReference type="Proteomes" id="UP001365542">
    <property type="component" value="Unassembled WGS sequence"/>
</dbReference>
<gene>
    <name evidence="3" type="ORF">TWF694_011124</name>
</gene>
<evidence type="ECO:0000313" key="3">
    <source>
        <dbReference type="EMBL" id="KAK6538245.1"/>
    </source>
</evidence>
<comment type="caution">
    <text evidence="3">The sequence shown here is derived from an EMBL/GenBank/DDBJ whole genome shotgun (WGS) entry which is preliminary data.</text>
</comment>
<evidence type="ECO:0000256" key="1">
    <source>
        <dbReference type="SAM" id="Coils"/>
    </source>
</evidence>
<organism evidence="3 4">
    <name type="scientific">Orbilia ellipsospora</name>
    <dbReference type="NCBI Taxonomy" id="2528407"/>
    <lineage>
        <taxon>Eukaryota</taxon>
        <taxon>Fungi</taxon>
        <taxon>Dikarya</taxon>
        <taxon>Ascomycota</taxon>
        <taxon>Pezizomycotina</taxon>
        <taxon>Orbiliomycetes</taxon>
        <taxon>Orbiliales</taxon>
        <taxon>Orbiliaceae</taxon>
        <taxon>Orbilia</taxon>
    </lineage>
</organism>
<feature type="region of interest" description="Disordered" evidence="2">
    <location>
        <begin position="107"/>
        <end position="140"/>
    </location>
</feature>
<dbReference type="EMBL" id="JAVHJO010000008">
    <property type="protein sequence ID" value="KAK6538245.1"/>
    <property type="molecule type" value="Genomic_DNA"/>
</dbReference>
<evidence type="ECO:0000313" key="4">
    <source>
        <dbReference type="Proteomes" id="UP001365542"/>
    </source>
</evidence>
<protein>
    <submittedName>
        <fullName evidence="3">Uncharacterized protein</fullName>
    </submittedName>
</protein>
<feature type="coiled-coil region" evidence="1">
    <location>
        <begin position="33"/>
        <end position="74"/>
    </location>
</feature>
<reference evidence="3 4" key="1">
    <citation type="submission" date="2019-10" db="EMBL/GenBank/DDBJ databases">
        <authorList>
            <person name="Palmer J.M."/>
        </authorList>
    </citation>
    <scope>NUCLEOTIDE SEQUENCE [LARGE SCALE GENOMIC DNA]</scope>
    <source>
        <strain evidence="3 4">TWF694</strain>
    </source>
</reference>
<sequence length="140" mass="15714">MSDYTSEEEAILNEIYATRHVTGIKDLGLLGKTKELEENLQGWNDAYEDLEAEVAELQDKNFALEKEVTELRTNLRDESKVNARELAELRVELQRAHQIITTMISKYQPKPRKSRVAPATDPVAVPDSSLPSPGTSESTT</sequence>
<accession>A0AAV9X990</accession>